<dbReference type="GO" id="GO:0005524">
    <property type="term" value="F:ATP binding"/>
    <property type="evidence" value="ECO:0007669"/>
    <property type="project" value="UniProtKB-UniRule"/>
</dbReference>
<evidence type="ECO:0000313" key="7">
    <source>
        <dbReference type="Proteomes" id="UP000236311"/>
    </source>
</evidence>
<dbReference type="PANTHER" id="PTHR43055">
    <property type="entry name" value="FORMATE-DEPENDENT PHOSPHORIBOSYLGLYCINAMIDE FORMYLTRANSFERASE"/>
    <property type="match status" value="1"/>
</dbReference>
<dbReference type="InterPro" id="IPR013815">
    <property type="entry name" value="ATP_grasp_subdomain_1"/>
</dbReference>
<dbReference type="GO" id="GO:0016874">
    <property type="term" value="F:ligase activity"/>
    <property type="evidence" value="ECO:0007669"/>
    <property type="project" value="UniProtKB-KW"/>
</dbReference>
<accession>A0A2K4ZCI1</accession>
<dbReference type="SUPFAM" id="SSF56059">
    <property type="entry name" value="Glutathione synthetase ATP-binding domain-like"/>
    <property type="match status" value="1"/>
</dbReference>
<dbReference type="InterPro" id="IPR005479">
    <property type="entry name" value="CPAse_ATP-bd"/>
</dbReference>
<gene>
    <name evidence="6" type="ORF">AMURIS_00865</name>
</gene>
<organism evidence="6 7">
    <name type="scientific">Acetatifactor muris</name>
    <dbReference type="NCBI Taxonomy" id="879566"/>
    <lineage>
        <taxon>Bacteria</taxon>
        <taxon>Bacillati</taxon>
        <taxon>Bacillota</taxon>
        <taxon>Clostridia</taxon>
        <taxon>Lachnospirales</taxon>
        <taxon>Lachnospiraceae</taxon>
        <taxon>Acetatifactor</taxon>
    </lineage>
</organism>
<dbReference type="AlphaFoldDB" id="A0A2K4ZCI1"/>
<dbReference type="GO" id="GO:0005829">
    <property type="term" value="C:cytosol"/>
    <property type="evidence" value="ECO:0007669"/>
    <property type="project" value="TreeGrafter"/>
</dbReference>
<dbReference type="Gene3D" id="3.30.470.20">
    <property type="entry name" value="ATP-grasp fold, B domain"/>
    <property type="match status" value="1"/>
</dbReference>
<dbReference type="Gene3D" id="3.40.50.20">
    <property type="match status" value="1"/>
</dbReference>
<proteinExistence type="predicted"/>
<keyword evidence="3 4" id="KW-0067">ATP-binding</keyword>
<dbReference type="EMBL" id="OFSM01000004">
    <property type="protein sequence ID" value="SOY28158.1"/>
    <property type="molecule type" value="Genomic_DNA"/>
</dbReference>
<evidence type="ECO:0000256" key="1">
    <source>
        <dbReference type="ARBA" id="ARBA00022598"/>
    </source>
</evidence>
<sequence length="422" mass="47088">MKKFNGKKLLVIGGASQHCKVVEAAHRLGVTVYVADYLVDAPAKKIADKAILMDIYDIDGLSELCKTEGMDGAIATSLDVCSIPYQKICERRGYPCFGTKEQFEILTNKICFKKYCTQYAIDTIPSYTKKDIEQNNGVEYPVFVKPADNRGSRGQCICFNKEEALSAIRQAERESISGGILIEKHMSGYPDFTISYLVVNGEPLLVRTGDRFEGPNGSGLENLCIASVSPSKYTDIYLKTTHKKVVSMLKSIGLKNAPVFFQGFIDGERFRFYDPGLRFAGGEYERIQRIATGKDTIQMLVEFALCGEASNEEIDDSLYMLNGKKSIQLDPTLRAGRIVDIQGLNIIKANPDVIAISQRYMSGDFVPDMNDLRRRFAEFAILSDNIEKVIENVHFVQSNLNIIDSESKSMIVCPFDTGKLVR</sequence>
<evidence type="ECO:0000256" key="4">
    <source>
        <dbReference type="PROSITE-ProRule" id="PRU00409"/>
    </source>
</evidence>
<dbReference type="PROSITE" id="PS50975">
    <property type="entry name" value="ATP_GRASP"/>
    <property type="match status" value="1"/>
</dbReference>
<keyword evidence="1" id="KW-0436">Ligase</keyword>
<keyword evidence="2 4" id="KW-0547">Nucleotide-binding</keyword>
<dbReference type="InterPro" id="IPR011761">
    <property type="entry name" value="ATP-grasp"/>
</dbReference>
<reference evidence="6 7" key="1">
    <citation type="submission" date="2018-01" db="EMBL/GenBank/DDBJ databases">
        <authorList>
            <person name="Gaut B.S."/>
            <person name="Morton B.R."/>
            <person name="Clegg M.T."/>
            <person name="Duvall M.R."/>
        </authorList>
    </citation>
    <scope>NUCLEOTIDE SEQUENCE [LARGE SCALE GENOMIC DNA]</scope>
    <source>
        <strain evidence="6">GP69</strain>
    </source>
</reference>
<keyword evidence="7" id="KW-1185">Reference proteome</keyword>
<dbReference type="Proteomes" id="UP000236311">
    <property type="component" value="Unassembled WGS sequence"/>
</dbReference>
<dbReference type="RefSeq" id="WP_103238281.1">
    <property type="nucleotide sequence ID" value="NZ_JANJZD010000004.1"/>
</dbReference>
<dbReference type="InterPro" id="IPR016185">
    <property type="entry name" value="PreATP-grasp_dom_sf"/>
</dbReference>
<dbReference type="Pfam" id="PF02786">
    <property type="entry name" value="CPSase_L_D2"/>
    <property type="match status" value="1"/>
</dbReference>
<evidence type="ECO:0000256" key="2">
    <source>
        <dbReference type="ARBA" id="ARBA00022741"/>
    </source>
</evidence>
<evidence type="ECO:0000259" key="5">
    <source>
        <dbReference type="PROSITE" id="PS50975"/>
    </source>
</evidence>
<name>A0A2K4ZCI1_9FIRM</name>
<feature type="domain" description="ATP-grasp" evidence="5">
    <location>
        <begin position="113"/>
        <end position="305"/>
    </location>
</feature>
<dbReference type="GO" id="GO:0046872">
    <property type="term" value="F:metal ion binding"/>
    <property type="evidence" value="ECO:0007669"/>
    <property type="project" value="InterPro"/>
</dbReference>
<evidence type="ECO:0000313" key="6">
    <source>
        <dbReference type="EMBL" id="SOY28158.1"/>
    </source>
</evidence>
<evidence type="ECO:0000256" key="3">
    <source>
        <dbReference type="ARBA" id="ARBA00022840"/>
    </source>
</evidence>
<dbReference type="SUPFAM" id="SSF52440">
    <property type="entry name" value="PreATP-grasp domain"/>
    <property type="match status" value="1"/>
</dbReference>
<protein>
    <submittedName>
        <fullName evidence="6">Carbamoyl phosphate synthase-like protein</fullName>
    </submittedName>
</protein>
<dbReference type="Gene3D" id="3.30.1490.20">
    <property type="entry name" value="ATP-grasp fold, A domain"/>
    <property type="match status" value="1"/>
</dbReference>
<dbReference type="PANTHER" id="PTHR43055:SF1">
    <property type="entry name" value="FORMATE-DEPENDENT PHOSPHORIBOSYLGLYCINAMIDE FORMYLTRANSFERASE"/>
    <property type="match status" value="1"/>
</dbReference>